<evidence type="ECO:0000256" key="2">
    <source>
        <dbReference type="SAM" id="Phobius"/>
    </source>
</evidence>
<feature type="transmembrane region" description="Helical" evidence="2">
    <location>
        <begin position="596"/>
        <end position="614"/>
    </location>
</feature>
<organism evidence="3 4">
    <name type="scientific">Synchytrium endobioticum</name>
    <dbReference type="NCBI Taxonomy" id="286115"/>
    <lineage>
        <taxon>Eukaryota</taxon>
        <taxon>Fungi</taxon>
        <taxon>Fungi incertae sedis</taxon>
        <taxon>Chytridiomycota</taxon>
        <taxon>Chytridiomycota incertae sedis</taxon>
        <taxon>Chytridiomycetes</taxon>
        <taxon>Synchytriales</taxon>
        <taxon>Synchytriaceae</taxon>
        <taxon>Synchytrium</taxon>
    </lineage>
</organism>
<feature type="compositionally biased region" description="Basic and acidic residues" evidence="1">
    <location>
        <begin position="338"/>
        <end position="347"/>
    </location>
</feature>
<dbReference type="STRING" id="286115.A0A507DP19"/>
<gene>
    <name evidence="3" type="ORF">SeMB42_g00818</name>
</gene>
<dbReference type="VEuPathDB" id="FungiDB:SeMB42_g00818"/>
<dbReference type="EMBL" id="QEAN01000018">
    <property type="protein sequence ID" value="TPX53343.1"/>
    <property type="molecule type" value="Genomic_DNA"/>
</dbReference>
<feature type="region of interest" description="Disordered" evidence="1">
    <location>
        <begin position="417"/>
        <end position="467"/>
    </location>
</feature>
<evidence type="ECO:0000256" key="1">
    <source>
        <dbReference type="SAM" id="MobiDB-lite"/>
    </source>
</evidence>
<feature type="compositionally biased region" description="Polar residues" evidence="1">
    <location>
        <begin position="422"/>
        <end position="445"/>
    </location>
</feature>
<dbReference type="InterPro" id="IPR031537">
    <property type="entry name" value="DUF5092"/>
</dbReference>
<keyword evidence="4" id="KW-1185">Reference proteome</keyword>
<feature type="compositionally biased region" description="Low complexity" evidence="1">
    <location>
        <begin position="41"/>
        <end position="55"/>
    </location>
</feature>
<keyword evidence="2" id="KW-0472">Membrane</keyword>
<reference evidence="3 4" key="1">
    <citation type="journal article" date="2019" name="Sci. Rep.">
        <title>Comparative genomics of chytrid fungi reveal insights into the obligate biotrophic and pathogenic lifestyle of Synchytrium endobioticum.</title>
        <authorList>
            <person name="van de Vossenberg B.T.L.H."/>
            <person name="Warris S."/>
            <person name="Nguyen H.D.T."/>
            <person name="van Gent-Pelzer M.P.E."/>
            <person name="Joly D.L."/>
            <person name="van de Geest H.C."/>
            <person name="Bonants P.J.M."/>
            <person name="Smith D.S."/>
            <person name="Levesque C.A."/>
            <person name="van der Lee T.A.J."/>
        </authorList>
    </citation>
    <scope>NUCLEOTIDE SEQUENCE [LARGE SCALE GENOMIC DNA]</scope>
    <source>
        <strain evidence="3 4">MB42</strain>
    </source>
</reference>
<name>A0A507DP19_9FUNG</name>
<accession>A0A507DP19</accession>
<keyword evidence="2" id="KW-1133">Transmembrane helix</keyword>
<keyword evidence="2" id="KW-0812">Transmembrane</keyword>
<proteinExistence type="predicted"/>
<protein>
    <submittedName>
        <fullName evidence="3">Uncharacterized protein</fullName>
    </submittedName>
</protein>
<comment type="caution">
    <text evidence="3">The sequence shown here is derived from an EMBL/GenBank/DDBJ whole genome shotgun (WGS) entry which is preliminary data.</text>
</comment>
<dbReference type="AlphaFoldDB" id="A0A507DP19"/>
<feature type="region of interest" description="Disordered" evidence="1">
    <location>
        <begin position="1"/>
        <end position="55"/>
    </location>
</feature>
<dbReference type="Pfam" id="PF17010">
    <property type="entry name" value="DUF5092"/>
    <property type="match status" value="1"/>
</dbReference>
<evidence type="ECO:0000313" key="3">
    <source>
        <dbReference type="EMBL" id="TPX53343.1"/>
    </source>
</evidence>
<evidence type="ECO:0000313" key="4">
    <source>
        <dbReference type="Proteomes" id="UP000317494"/>
    </source>
</evidence>
<sequence>MLTQQEPPNQPPPAHNAGRPLDSTTQDIMPGYTRIPASGDHSLSSPTTPPHHSAAPFPLNLVPILSQGSPSPPRYGYGTSLDDVALEQMTDDAPTRFIRLLGITKVSAEKSSAGKADESVQPEIVGTASTVDVPSALLNGELLVDVLDAGNEDPFTLEPFESLIAMHAEDNKDFILARVTTVDPQDETRFYYSYYAAHHINKVLFRTQPEESLLHRMKAKNPLNNMTIVGDVHYYAVKPFAVPSSAMYSSPNVSTTSFDSILTTSSSSSSSTLRARELLRKSKNPRTQQHQELLPKSSILQSNLRKLFGMQPQHGRRILHLIMKPEVFESETTNVDTTTEKPRRNSADDVYSGMLSIPSLAPSARMSLDSSRVLRNENSNSQEMSRLHIPIRSIVYSNNTENLNVYEWVRIHSAKDDRRNVSNKSSTKPGLRQRSASPSRPSTVLVNCYPTPPRDAPKRTTTPEVESQPHAFTAPVYYDARYVGSDDDFLMKSAVRAYFRDNALETADAVLFSVPSSVVVVTNPDRNYPGNEVRTDSAEQHPALPGFAYEVRESWDNFTFFGIKIDIDRSKALKWAFLGYCIIGVLVVKFVVPASVAYLVAFLLVFVLCLVLILSV</sequence>
<feature type="region of interest" description="Disordered" evidence="1">
    <location>
        <begin position="331"/>
        <end position="350"/>
    </location>
</feature>
<dbReference type="Proteomes" id="UP000317494">
    <property type="component" value="Unassembled WGS sequence"/>
</dbReference>